<dbReference type="EMBL" id="BLIO01000001">
    <property type="protein sequence ID" value="GFE15957.1"/>
    <property type="molecule type" value="Genomic_DNA"/>
</dbReference>
<evidence type="ECO:0000313" key="3">
    <source>
        <dbReference type="Proteomes" id="UP000430079"/>
    </source>
</evidence>
<reference evidence="2 3" key="1">
    <citation type="submission" date="2019-12" db="EMBL/GenBank/DDBJ databases">
        <title>Whole genome shotgun sequence of Streptomyces hygroscopicus subsp. glebosus NBRC 13786.</title>
        <authorList>
            <person name="Ichikawa N."/>
            <person name="Kimura A."/>
            <person name="Kitahashi Y."/>
            <person name="Komaki H."/>
            <person name="Tamura T."/>
        </authorList>
    </citation>
    <scope>NUCLEOTIDE SEQUENCE [LARGE SCALE GENOMIC DNA]</scope>
    <source>
        <strain evidence="2 3">NBRC 13786</strain>
    </source>
</reference>
<dbReference type="Proteomes" id="UP000430079">
    <property type="component" value="Unassembled WGS sequence"/>
</dbReference>
<dbReference type="AlphaFoldDB" id="A0A640SX16"/>
<dbReference type="Pfam" id="PF19054">
    <property type="entry name" value="DUF5753"/>
    <property type="match status" value="1"/>
</dbReference>
<feature type="domain" description="DUF5753" evidence="1">
    <location>
        <begin position="8"/>
        <end position="151"/>
    </location>
</feature>
<organism evidence="2 3">
    <name type="scientific">Streptomyces glebosus</name>
    <dbReference type="NCBI Taxonomy" id="249580"/>
    <lineage>
        <taxon>Bacteria</taxon>
        <taxon>Bacillati</taxon>
        <taxon>Actinomycetota</taxon>
        <taxon>Actinomycetes</taxon>
        <taxon>Kitasatosporales</taxon>
        <taxon>Streptomycetaceae</taxon>
        <taxon>Streptomyces</taxon>
    </lineage>
</organism>
<evidence type="ECO:0000259" key="1">
    <source>
        <dbReference type="Pfam" id="PF19054"/>
    </source>
</evidence>
<keyword evidence="3" id="KW-1185">Reference proteome</keyword>
<comment type="caution">
    <text evidence="2">The sequence shown here is derived from an EMBL/GenBank/DDBJ whole genome shotgun (WGS) entry which is preliminary data.</text>
</comment>
<name>A0A640SX16_9ACTN</name>
<dbReference type="InterPro" id="IPR043917">
    <property type="entry name" value="DUF5753"/>
</dbReference>
<proteinExistence type="predicted"/>
<sequence length="163" mass="17901">MPLLSAVFAREVLVAGGLKGAELTRQVEARVGRRNLLTDEDPPQFRTIVSETVLRTPLCQSQAWGEQLQHLSEAAERPNVTLQVLPHGARLHALASTDVMFLRLLDGGTVAYTESALHGELVEECGSVESLQRAYDAVRDLALSPAETRKWQMLEDVPCEPST</sequence>
<protein>
    <recommendedName>
        <fullName evidence="1">DUF5753 domain-containing protein</fullName>
    </recommendedName>
</protein>
<evidence type="ECO:0000313" key="2">
    <source>
        <dbReference type="EMBL" id="GFE15957.1"/>
    </source>
</evidence>
<gene>
    <name evidence="2" type="ORF">Sgleb_40040</name>
</gene>
<accession>A0A640SX16</accession>